<proteinExistence type="predicted"/>
<gene>
    <name evidence="1" type="ORF">HMPREF0870_00577</name>
</gene>
<reference evidence="1 2" key="1">
    <citation type="submission" date="2012-05" db="EMBL/GenBank/DDBJ databases">
        <authorList>
            <person name="Weinstock G."/>
            <person name="Sodergren E."/>
            <person name="Lobos E.A."/>
            <person name="Fulton L."/>
            <person name="Fulton R."/>
            <person name="Courtney L."/>
            <person name="Fronick C."/>
            <person name="O'Laughlin M."/>
            <person name="Godfrey J."/>
            <person name="Wilson R.M."/>
            <person name="Miner T."/>
            <person name="Farmer C."/>
            <person name="Delehaunty K."/>
            <person name="Cordes M."/>
            <person name="Minx P."/>
            <person name="Tomlinson C."/>
            <person name="Chen J."/>
            <person name="Wollam A."/>
            <person name="Pepin K.H."/>
            <person name="Bhonagiri V."/>
            <person name="Zhang X."/>
            <person name="Suruliraj S."/>
            <person name="Warren W."/>
            <person name="Mitreva M."/>
            <person name="Mardis E.R."/>
            <person name="Wilson R.K."/>
        </authorList>
    </citation>
    <scope>NUCLEOTIDE SEQUENCE [LARGE SCALE GENOMIC DNA]</scope>
    <source>
        <strain evidence="1 2">KON</strain>
    </source>
</reference>
<evidence type="ECO:0000313" key="2">
    <source>
        <dbReference type="Proteomes" id="UP000010412"/>
    </source>
</evidence>
<evidence type="ECO:0000313" key="1">
    <source>
        <dbReference type="EMBL" id="EKY20627.1"/>
    </source>
</evidence>
<dbReference type="RefSeq" id="WP_005375346.1">
    <property type="nucleotide sequence ID" value="NZ_KB291587.1"/>
</dbReference>
<keyword evidence="2" id="KW-1185">Reference proteome</keyword>
<protein>
    <submittedName>
        <fullName evidence="1">Uncharacterized protein</fullName>
    </submittedName>
</protein>
<accession>A0ABN0ILR7</accession>
<comment type="caution">
    <text evidence="1">The sequence shown here is derived from an EMBL/GenBank/DDBJ whole genome shotgun (WGS) entry which is preliminary data.</text>
</comment>
<name>A0ABN0ILR7_9FIRM</name>
<sequence>MNYKLIDNIYFAKKNQPCYPDVYKIVGVWLGRVMCHTSLGVTGATFGCRVKDEIKFNLKKDIDK</sequence>
<organism evidence="1 2">
    <name type="scientific">Veillonella atypica KON</name>
    <dbReference type="NCBI Taxonomy" id="1128111"/>
    <lineage>
        <taxon>Bacteria</taxon>
        <taxon>Bacillati</taxon>
        <taxon>Bacillota</taxon>
        <taxon>Negativicutes</taxon>
        <taxon>Veillonellales</taxon>
        <taxon>Veillonellaceae</taxon>
        <taxon>Veillonella</taxon>
    </lineage>
</organism>
<dbReference type="Proteomes" id="UP000010412">
    <property type="component" value="Unassembled WGS sequence"/>
</dbReference>
<dbReference type="EMBL" id="AMEX01000008">
    <property type="protein sequence ID" value="EKY20627.1"/>
    <property type="molecule type" value="Genomic_DNA"/>
</dbReference>